<protein>
    <recommendedName>
        <fullName evidence="1">BTB domain-containing protein</fullName>
    </recommendedName>
</protein>
<dbReference type="InterPro" id="IPR011333">
    <property type="entry name" value="SKP1/BTB/POZ_sf"/>
</dbReference>
<proteinExistence type="predicted"/>
<dbReference type="EMBL" id="AGNL01002745">
    <property type="protein sequence ID" value="EJK75748.1"/>
    <property type="molecule type" value="Genomic_DNA"/>
</dbReference>
<organism evidence="2 3">
    <name type="scientific">Thalassiosira oceanica</name>
    <name type="common">Marine diatom</name>
    <dbReference type="NCBI Taxonomy" id="159749"/>
    <lineage>
        <taxon>Eukaryota</taxon>
        <taxon>Sar</taxon>
        <taxon>Stramenopiles</taxon>
        <taxon>Ochrophyta</taxon>
        <taxon>Bacillariophyta</taxon>
        <taxon>Coscinodiscophyceae</taxon>
        <taxon>Thalassiosirophycidae</taxon>
        <taxon>Thalassiosirales</taxon>
        <taxon>Thalassiosiraceae</taxon>
        <taxon>Thalassiosira</taxon>
    </lineage>
</organism>
<dbReference type="InterPro" id="IPR000210">
    <property type="entry name" value="BTB/POZ_dom"/>
</dbReference>
<keyword evidence="3" id="KW-1185">Reference proteome</keyword>
<dbReference type="Gene3D" id="3.30.710.10">
    <property type="entry name" value="Potassium Channel Kv1.1, Chain A"/>
    <property type="match status" value="1"/>
</dbReference>
<dbReference type="OrthoDB" id="9620072at2759"/>
<feature type="domain" description="BTB" evidence="1">
    <location>
        <begin position="23"/>
        <end position="85"/>
    </location>
</feature>
<comment type="caution">
    <text evidence="2">The sequence shown here is derived from an EMBL/GenBank/DDBJ whole genome shotgun (WGS) entry which is preliminary data.</text>
</comment>
<gene>
    <name evidence="2" type="ORF">THAOC_02519</name>
</gene>
<evidence type="ECO:0000313" key="3">
    <source>
        <dbReference type="Proteomes" id="UP000266841"/>
    </source>
</evidence>
<dbReference type="PROSITE" id="PS50097">
    <property type="entry name" value="BTB"/>
    <property type="match status" value="1"/>
</dbReference>
<evidence type="ECO:0000259" key="1">
    <source>
        <dbReference type="PROSITE" id="PS50097"/>
    </source>
</evidence>
<reference evidence="2 3" key="1">
    <citation type="journal article" date="2012" name="Genome Biol.">
        <title>Genome and low-iron response of an oceanic diatom adapted to chronic iron limitation.</title>
        <authorList>
            <person name="Lommer M."/>
            <person name="Specht M."/>
            <person name="Roy A.S."/>
            <person name="Kraemer L."/>
            <person name="Andreson R."/>
            <person name="Gutowska M.A."/>
            <person name="Wolf J."/>
            <person name="Bergner S.V."/>
            <person name="Schilhabel M.B."/>
            <person name="Klostermeier U.C."/>
            <person name="Beiko R.G."/>
            <person name="Rosenstiel P."/>
            <person name="Hippler M."/>
            <person name="Laroche J."/>
        </authorList>
    </citation>
    <scope>NUCLEOTIDE SEQUENCE [LARGE SCALE GENOMIC DNA]</scope>
    <source>
        <strain evidence="2 3">CCMP1005</strain>
    </source>
</reference>
<name>K0TAL4_THAOC</name>
<dbReference type="AlphaFoldDB" id="K0TAL4"/>
<dbReference type="CDD" id="cd18186">
    <property type="entry name" value="BTB_POZ_ZBTB_KLHL-like"/>
    <property type="match status" value="1"/>
</dbReference>
<dbReference type="eggNOG" id="ENOG502R89R">
    <property type="taxonomic scope" value="Eukaryota"/>
</dbReference>
<dbReference type="Proteomes" id="UP000266841">
    <property type="component" value="Unassembled WGS sequence"/>
</dbReference>
<dbReference type="Pfam" id="PF00651">
    <property type="entry name" value="BTB"/>
    <property type="match status" value="1"/>
</dbReference>
<sequence length="507" mass="55761">MSDVDAEQPPSSPMTKKIRSLPPDIVVEVGTGEAMRQFDCYKAALCFASPVFDLMFSNDMAENNDDRVRLPEKDPGEFMLFYSFIEHTGRVNSDNALTLAPWFHEFQMKRYLEECDEMLVGSIADYTRRDFYIHGENENREEYFASILGQLQFAVRFDLDDTISAIDVLIVDIAKAGCETIDLFTVQHVRTLVEHCFPLEKKKVRRFGEGAEASDGVYRIASNGNCRLFWKYLTTSSCVTGQTDFVEDYELANMTAEELAENKMLPLLVHSHMNRTAEKMKSRAAVKLIKSLHTDVPEAVHDRLEFKTDITADKAKAEALGALRTHFKTNKGDFEKLGMKKIPKSQRLKLGLRRSLQFNTHARARALPRVDDARRALNDDARGVPAVESRAVLPSAALVVVRARVSDGAGDAGAYPHTGRASAHPRVPCPHPAAVVRGASREAGGDRAARASDLVAALVALEVTFLLVGVGRVGLVVELATVHVGLKVAAAGAASVARVDDPGSTSD</sequence>
<dbReference type="SUPFAM" id="SSF54695">
    <property type="entry name" value="POZ domain"/>
    <property type="match status" value="1"/>
</dbReference>
<evidence type="ECO:0000313" key="2">
    <source>
        <dbReference type="EMBL" id="EJK75748.1"/>
    </source>
</evidence>
<accession>K0TAL4</accession>